<proteinExistence type="predicted"/>
<reference evidence="1" key="1">
    <citation type="submission" date="2020-11" db="EMBL/GenBank/DDBJ databases">
        <authorList>
            <person name="Whitehead M."/>
        </authorList>
    </citation>
    <scope>NUCLEOTIDE SEQUENCE</scope>
    <source>
        <strain evidence="1">EGII</strain>
    </source>
</reference>
<keyword evidence="2" id="KW-1185">Reference proteome</keyword>
<protein>
    <submittedName>
        <fullName evidence="1">(Mediterranean fruit fly) hypothetical protein</fullName>
    </submittedName>
</protein>
<evidence type="ECO:0000313" key="2">
    <source>
        <dbReference type="Proteomes" id="UP000606786"/>
    </source>
</evidence>
<feature type="non-terminal residue" evidence="1">
    <location>
        <position position="1"/>
    </location>
</feature>
<gene>
    <name evidence="1" type="ORF">CCAP1982_LOCUS6666</name>
</gene>
<accession>A0A811UH80</accession>
<dbReference type="EMBL" id="CAJHJT010000012">
    <property type="protein sequence ID" value="CAD6998050.1"/>
    <property type="molecule type" value="Genomic_DNA"/>
</dbReference>
<dbReference type="Proteomes" id="UP000606786">
    <property type="component" value="Unassembled WGS sequence"/>
</dbReference>
<comment type="caution">
    <text evidence="1">The sequence shown here is derived from an EMBL/GenBank/DDBJ whole genome shotgun (WGS) entry which is preliminary data.</text>
</comment>
<dbReference type="AlphaFoldDB" id="A0A811UH80"/>
<sequence length="57" mass="6777">LEIRYSHSFAASTNKYWPKWQHANLIYDKTLLPGKRREWHRPPLSAAAKRRRSDSAL</sequence>
<evidence type="ECO:0000313" key="1">
    <source>
        <dbReference type="EMBL" id="CAD6998050.1"/>
    </source>
</evidence>
<name>A0A811UH80_CERCA</name>
<organism evidence="1 2">
    <name type="scientific">Ceratitis capitata</name>
    <name type="common">Mediterranean fruit fly</name>
    <name type="synonym">Tephritis capitata</name>
    <dbReference type="NCBI Taxonomy" id="7213"/>
    <lineage>
        <taxon>Eukaryota</taxon>
        <taxon>Metazoa</taxon>
        <taxon>Ecdysozoa</taxon>
        <taxon>Arthropoda</taxon>
        <taxon>Hexapoda</taxon>
        <taxon>Insecta</taxon>
        <taxon>Pterygota</taxon>
        <taxon>Neoptera</taxon>
        <taxon>Endopterygota</taxon>
        <taxon>Diptera</taxon>
        <taxon>Brachycera</taxon>
        <taxon>Muscomorpha</taxon>
        <taxon>Tephritoidea</taxon>
        <taxon>Tephritidae</taxon>
        <taxon>Ceratitis</taxon>
        <taxon>Ceratitis</taxon>
    </lineage>
</organism>